<feature type="compositionally biased region" description="Gly residues" evidence="1">
    <location>
        <begin position="202"/>
        <end position="211"/>
    </location>
</feature>
<feature type="compositionally biased region" description="Basic and acidic residues" evidence="1">
    <location>
        <begin position="459"/>
        <end position="472"/>
    </location>
</feature>
<feature type="transmembrane region" description="Helical" evidence="2">
    <location>
        <begin position="663"/>
        <end position="683"/>
    </location>
</feature>
<feature type="compositionally biased region" description="Polar residues" evidence="1">
    <location>
        <begin position="131"/>
        <end position="146"/>
    </location>
</feature>
<evidence type="ECO:0000256" key="2">
    <source>
        <dbReference type="SAM" id="Phobius"/>
    </source>
</evidence>
<reference evidence="3 4" key="1">
    <citation type="submission" date="2018-06" db="EMBL/GenBank/DDBJ databases">
        <authorList>
            <consortium name="Pathogen Informatics"/>
            <person name="Doyle S."/>
        </authorList>
    </citation>
    <scope>NUCLEOTIDE SEQUENCE [LARGE SCALE GENOMIC DNA]</scope>
    <source>
        <strain evidence="3 4">NCTC1934</strain>
    </source>
</reference>
<protein>
    <submittedName>
        <fullName evidence="3">Uncharacterized protein</fullName>
    </submittedName>
</protein>
<feature type="compositionally biased region" description="Polar residues" evidence="1">
    <location>
        <begin position="74"/>
        <end position="115"/>
    </location>
</feature>
<evidence type="ECO:0000313" key="3">
    <source>
        <dbReference type="EMBL" id="SUA73701.1"/>
    </source>
</evidence>
<feature type="region of interest" description="Disordered" evidence="1">
    <location>
        <begin position="1"/>
        <end position="593"/>
    </location>
</feature>
<dbReference type="EMBL" id="UGRY01000002">
    <property type="protein sequence ID" value="SUA73701.1"/>
    <property type="molecule type" value="Genomic_DNA"/>
</dbReference>
<feature type="compositionally biased region" description="Basic and acidic residues" evidence="1">
    <location>
        <begin position="538"/>
        <end position="562"/>
    </location>
</feature>
<dbReference type="STRING" id="1406858.GCA_000710895_05584"/>
<keyword evidence="2" id="KW-0472">Membrane</keyword>
<accession>A0A378YB13</accession>
<proteinExistence type="predicted"/>
<evidence type="ECO:0000313" key="4">
    <source>
        <dbReference type="Proteomes" id="UP000255467"/>
    </source>
</evidence>
<organism evidence="3 4">
    <name type="scientific">Nocardia otitidiscaviarum</name>
    <dbReference type="NCBI Taxonomy" id="1823"/>
    <lineage>
        <taxon>Bacteria</taxon>
        <taxon>Bacillati</taxon>
        <taxon>Actinomycetota</taxon>
        <taxon>Actinomycetes</taxon>
        <taxon>Mycobacteriales</taxon>
        <taxon>Nocardiaceae</taxon>
        <taxon>Nocardia</taxon>
    </lineage>
</organism>
<dbReference type="OrthoDB" id="4460589at2"/>
<feature type="compositionally biased region" description="Gly residues" evidence="1">
    <location>
        <begin position="315"/>
        <end position="350"/>
    </location>
</feature>
<keyword evidence="4" id="KW-1185">Reference proteome</keyword>
<keyword evidence="2" id="KW-0812">Transmembrane</keyword>
<keyword evidence="2" id="KW-1133">Transmembrane helix</keyword>
<feature type="compositionally biased region" description="Gly residues" evidence="1">
    <location>
        <begin position="255"/>
        <end position="279"/>
    </location>
</feature>
<gene>
    <name evidence="3" type="ORF">NCTC1934_01148</name>
</gene>
<dbReference type="Proteomes" id="UP000255467">
    <property type="component" value="Unassembled WGS sequence"/>
</dbReference>
<dbReference type="AlphaFoldDB" id="A0A378YB13"/>
<sequence length="714" mass="74595">MTDDSNQLSVAELLARNGQQGSSASGGGGRRRRSGRGISVADLTGDMPQVREGSSSHAAPDDEIGADGAAASASMESDFSNFSNYPDYSNYSLDTPAQESNFGYSSGSEQENSPLSGPISYYDPLAPTETPDASAQSSEYDWNSPGQLDWPPTETPAANGYGASGRTPGGRRARREAAEANGYGDAGESNGYDANGSSYGANGHGANGNGYGAQHLGGLDGAERPKSGRRRKPDPLDDLESEASDTAGQPEFGVPGAGAHGFGESGANGYGFGDAGARGFGESEIRGFGEPGARGFGEPGARGFGEPGAREFGEPGVGSRGFGEPGTGGYGESGARGFGEPGAGARGFGEPGPDARGFGDPGAGGRRFGEPGPRGFGEPPAEPGARGFGEDAVPSGAAGTPATEAGGRRRRRFDPDDETTEVRPFRGAPAAAALPSWGAQEPEALPREGAAPMSRSARRHAEERRADARPEAEAWDEDEPDEPAPRGDRSGAGKLPAWSARRRQATDPTPQSDDRAAAWTLASQDQQLVSGETVAGDLLRDARDRDDEPAPRRSRRSGERSFGKGAFGRKSRAAEPDDMYDGATEVYSPLRDDDEIEDDARTSVVARVTAVANRARRARTPRKSDEEENRRQWLILGGQSTAAAVAGMLLFKGFERMWEMLPWVALALAMIVILGLVALVRVLRRTDDIFSTVIAVVVGVFVTLGPLAFLLSTS</sequence>
<feature type="compositionally biased region" description="Low complexity" evidence="1">
    <location>
        <begin position="396"/>
        <end position="405"/>
    </location>
</feature>
<feature type="compositionally biased region" description="Polar residues" evidence="1">
    <location>
        <begin position="521"/>
        <end position="530"/>
    </location>
</feature>
<feature type="transmembrane region" description="Helical" evidence="2">
    <location>
        <begin position="689"/>
        <end position="711"/>
    </location>
</feature>
<feature type="compositionally biased region" description="Low complexity" evidence="1">
    <location>
        <begin position="370"/>
        <end position="385"/>
    </location>
</feature>
<feature type="compositionally biased region" description="Gly residues" evidence="1">
    <location>
        <begin position="289"/>
        <end position="306"/>
    </location>
</feature>
<name>A0A378YB13_9NOCA</name>
<evidence type="ECO:0000256" key="1">
    <source>
        <dbReference type="SAM" id="MobiDB-lite"/>
    </source>
</evidence>
<feature type="compositionally biased region" description="Acidic residues" evidence="1">
    <location>
        <begin position="473"/>
        <end position="482"/>
    </location>
</feature>
<dbReference type="RefSeq" id="WP_039817589.1">
    <property type="nucleotide sequence ID" value="NZ_UGRY01000002.1"/>
</dbReference>